<accession>A0A8H7D042</accession>
<name>A0A8H7D042_9AGAR</name>
<dbReference type="Proteomes" id="UP000623467">
    <property type="component" value="Unassembled WGS sequence"/>
</dbReference>
<dbReference type="InterPro" id="IPR059179">
    <property type="entry name" value="MLKL-like_MCAfunc"/>
</dbReference>
<organism evidence="1 2">
    <name type="scientific">Mycena sanguinolenta</name>
    <dbReference type="NCBI Taxonomy" id="230812"/>
    <lineage>
        <taxon>Eukaryota</taxon>
        <taxon>Fungi</taxon>
        <taxon>Dikarya</taxon>
        <taxon>Basidiomycota</taxon>
        <taxon>Agaricomycotina</taxon>
        <taxon>Agaricomycetes</taxon>
        <taxon>Agaricomycetidae</taxon>
        <taxon>Agaricales</taxon>
        <taxon>Marasmiineae</taxon>
        <taxon>Mycenaceae</taxon>
        <taxon>Mycena</taxon>
    </lineage>
</organism>
<protein>
    <submittedName>
        <fullName evidence="1">Uncharacterized protein</fullName>
    </submittedName>
</protein>
<keyword evidence="2" id="KW-1185">Reference proteome</keyword>
<reference evidence="1" key="1">
    <citation type="submission" date="2020-05" db="EMBL/GenBank/DDBJ databases">
        <title>Mycena genomes resolve the evolution of fungal bioluminescence.</title>
        <authorList>
            <person name="Tsai I.J."/>
        </authorList>
    </citation>
    <scope>NUCLEOTIDE SEQUENCE</scope>
    <source>
        <strain evidence="1">160909Yilan</strain>
    </source>
</reference>
<dbReference type="GO" id="GO:0007166">
    <property type="term" value="P:cell surface receptor signaling pathway"/>
    <property type="evidence" value="ECO:0007669"/>
    <property type="project" value="InterPro"/>
</dbReference>
<dbReference type="AlphaFoldDB" id="A0A8H7D042"/>
<proteinExistence type="predicted"/>
<evidence type="ECO:0000313" key="1">
    <source>
        <dbReference type="EMBL" id="KAF7354522.1"/>
    </source>
</evidence>
<gene>
    <name evidence="1" type="ORF">MSAN_01364500</name>
</gene>
<dbReference type="InterPro" id="IPR036537">
    <property type="entry name" value="Adaptor_Cbl_N_dom_sf"/>
</dbReference>
<dbReference type="EMBL" id="JACAZH010000011">
    <property type="protein sequence ID" value="KAF7354522.1"/>
    <property type="molecule type" value="Genomic_DNA"/>
</dbReference>
<evidence type="ECO:0000313" key="2">
    <source>
        <dbReference type="Proteomes" id="UP000623467"/>
    </source>
</evidence>
<dbReference type="CDD" id="cd21037">
    <property type="entry name" value="MLKL_NTD"/>
    <property type="match status" value="1"/>
</dbReference>
<sequence>MLEHVGKFTETLHKIHTFVEAQQDSNKIKQFFRQNQMSTLLKDCRAGLQLALDDFAIKSQVTLALRLNNFGSWFFHVPNFEQVPDKLSIPVTFTFNATDLLWP</sequence>
<dbReference type="Gene3D" id="1.20.930.20">
    <property type="entry name" value="Adaptor protein Cbl, N-terminal domain"/>
    <property type="match status" value="1"/>
</dbReference>
<dbReference type="OrthoDB" id="3022330at2759"/>
<comment type="caution">
    <text evidence="1">The sequence shown here is derived from an EMBL/GenBank/DDBJ whole genome shotgun (WGS) entry which is preliminary data.</text>
</comment>